<dbReference type="GO" id="GO:0016020">
    <property type="term" value="C:membrane"/>
    <property type="evidence" value="ECO:0007669"/>
    <property type="project" value="TreeGrafter"/>
</dbReference>
<dbReference type="OMA" id="LCGPTQP"/>
<dbReference type="SUPFAM" id="SSF52540">
    <property type="entry name" value="P-loop containing nucleoside triphosphate hydrolases"/>
    <property type="match status" value="1"/>
</dbReference>
<evidence type="ECO:0000256" key="3">
    <source>
        <dbReference type="SAM" id="Coils"/>
    </source>
</evidence>
<dbReference type="Pfam" id="PF01031">
    <property type="entry name" value="Dynamin_M"/>
    <property type="match status" value="1"/>
</dbReference>
<reference evidence="7" key="3">
    <citation type="submission" date="2011-03" db="EMBL/GenBank/DDBJ databases">
        <title>Annotation of Magnaporthe poae ATCC 64411.</title>
        <authorList>
            <person name="Ma L.-J."/>
            <person name="Dead R."/>
            <person name="Young S.K."/>
            <person name="Zeng Q."/>
            <person name="Gargeya S."/>
            <person name="Fitzgerald M."/>
            <person name="Haas B."/>
            <person name="Abouelleil A."/>
            <person name="Alvarado L."/>
            <person name="Arachchi H.M."/>
            <person name="Berlin A."/>
            <person name="Brown A."/>
            <person name="Chapman S.B."/>
            <person name="Chen Z."/>
            <person name="Dunbar C."/>
            <person name="Freedman E."/>
            <person name="Gearin G."/>
            <person name="Gellesch M."/>
            <person name="Goldberg J."/>
            <person name="Griggs A."/>
            <person name="Gujja S."/>
            <person name="Heiman D."/>
            <person name="Howarth C."/>
            <person name="Larson L."/>
            <person name="Lui A."/>
            <person name="MacDonald P.J.P."/>
            <person name="Mehta T."/>
            <person name="Montmayeur A."/>
            <person name="Murphy C."/>
            <person name="Neiman D."/>
            <person name="Pearson M."/>
            <person name="Priest M."/>
            <person name="Roberts A."/>
            <person name="Saif S."/>
            <person name="Shea T."/>
            <person name="Shenoy N."/>
            <person name="Sisk P."/>
            <person name="Stolte C."/>
            <person name="Sykes S."/>
            <person name="Yandava C."/>
            <person name="Wortman J."/>
            <person name="Nusbaum C."/>
            <person name="Birren B."/>
        </authorList>
    </citation>
    <scope>NUCLEOTIDE SEQUENCE</scope>
    <source>
        <strain evidence="7">ATCC 64411</strain>
    </source>
</reference>
<dbReference type="FunFam" id="3.40.50.300:FF:001425">
    <property type="entry name" value="Dynamin GTPase, putative"/>
    <property type="match status" value="1"/>
</dbReference>
<evidence type="ECO:0000256" key="1">
    <source>
        <dbReference type="ARBA" id="ARBA00022741"/>
    </source>
</evidence>
<evidence type="ECO:0000313" key="7">
    <source>
        <dbReference type="EMBL" id="KLU84383.1"/>
    </source>
</evidence>
<dbReference type="EMBL" id="ADBL01000821">
    <property type="status" value="NOT_ANNOTATED_CDS"/>
    <property type="molecule type" value="Genomic_DNA"/>
</dbReference>
<keyword evidence="9" id="KW-1185">Reference proteome</keyword>
<dbReference type="InterPro" id="IPR003130">
    <property type="entry name" value="GED"/>
</dbReference>
<feature type="domain" description="GED" evidence="5">
    <location>
        <begin position="626"/>
        <end position="717"/>
    </location>
</feature>
<evidence type="ECO:0000259" key="5">
    <source>
        <dbReference type="PROSITE" id="PS51388"/>
    </source>
</evidence>
<dbReference type="VEuPathDB" id="FungiDB:MAPG_03427"/>
<dbReference type="CDD" id="cd08771">
    <property type="entry name" value="DLP_1"/>
    <property type="match status" value="1"/>
</dbReference>
<feature type="domain" description="Dynamin-type G" evidence="6">
    <location>
        <begin position="36"/>
        <end position="320"/>
    </location>
</feature>
<dbReference type="InterPro" id="IPR001401">
    <property type="entry name" value="Dynamin_GTPase"/>
</dbReference>
<dbReference type="GO" id="GO:0005874">
    <property type="term" value="C:microtubule"/>
    <property type="evidence" value="ECO:0007669"/>
    <property type="project" value="TreeGrafter"/>
</dbReference>
<dbReference type="EMBL" id="GL876967">
    <property type="protein sequence ID" value="KLU84383.1"/>
    <property type="molecule type" value="Genomic_DNA"/>
</dbReference>
<dbReference type="eggNOG" id="KOG0446">
    <property type="taxonomic scope" value="Eukaryota"/>
</dbReference>
<dbReference type="InterPro" id="IPR022812">
    <property type="entry name" value="Dynamin"/>
</dbReference>
<accession>A0A0C4DTZ6</accession>
<name>A0A0C4DTZ6_MAGP6</name>
<organism evidence="8 9">
    <name type="scientific">Magnaporthiopsis poae (strain ATCC 64411 / 73-15)</name>
    <name type="common">Kentucky bluegrass fungus</name>
    <name type="synonym">Magnaporthe poae</name>
    <dbReference type="NCBI Taxonomy" id="644358"/>
    <lineage>
        <taxon>Eukaryota</taxon>
        <taxon>Fungi</taxon>
        <taxon>Dikarya</taxon>
        <taxon>Ascomycota</taxon>
        <taxon>Pezizomycotina</taxon>
        <taxon>Sordariomycetes</taxon>
        <taxon>Sordariomycetidae</taxon>
        <taxon>Magnaporthales</taxon>
        <taxon>Magnaporthaceae</taxon>
        <taxon>Magnaporthiopsis</taxon>
    </lineage>
</organism>
<dbReference type="OrthoDB" id="415706at2759"/>
<feature type="compositionally biased region" description="Acidic residues" evidence="4">
    <location>
        <begin position="785"/>
        <end position="794"/>
    </location>
</feature>
<dbReference type="InterPro" id="IPR020850">
    <property type="entry name" value="GED_dom"/>
</dbReference>
<dbReference type="GO" id="GO:0016559">
    <property type="term" value="P:peroxisome fission"/>
    <property type="evidence" value="ECO:0007669"/>
    <property type="project" value="TreeGrafter"/>
</dbReference>
<reference evidence="9" key="1">
    <citation type="submission" date="2010-05" db="EMBL/GenBank/DDBJ databases">
        <title>The genome sequence of Magnaporthe poae strain ATCC 64411.</title>
        <authorList>
            <person name="Ma L.-J."/>
            <person name="Dead R."/>
            <person name="Young S."/>
            <person name="Zeng Q."/>
            <person name="Koehrsen M."/>
            <person name="Alvarado L."/>
            <person name="Berlin A."/>
            <person name="Chapman S.B."/>
            <person name="Chen Z."/>
            <person name="Freedman E."/>
            <person name="Gellesch M."/>
            <person name="Goldberg J."/>
            <person name="Griggs A."/>
            <person name="Gujja S."/>
            <person name="Heilman E.R."/>
            <person name="Heiman D."/>
            <person name="Hepburn T."/>
            <person name="Howarth C."/>
            <person name="Jen D."/>
            <person name="Larson L."/>
            <person name="Mehta T."/>
            <person name="Neiman D."/>
            <person name="Pearson M."/>
            <person name="Roberts A."/>
            <person name="Saif S."/>
            <person name="Shea T."/>
            <person name="Shenoy N."/>
            <person name="Sisk P."/>
            <person name="Stolte C."/>
            <person name="Sykes S."/>
            <person name="Walk T."/>
            <person name="White J."/>
            <person name="Yandava C."/>
            <person name="Haas B."/>
            <person name="Nusbaum C."/>
            <person name="Birren B."/>
        </authorList>
    </citation>
    <scope>NUCLEOTIDE SEQUENCE [LARGE SCALE GENOMIC DNA]</scope>
    <source>
        <strain evidence="9">ATCC 64411 / 73-15</strain>
    </source>
</reference>
<dbReference type="PANTHER" id="PTHR11566:SF149">
    <property type="entry name" value="GTPASE, PUTATIVE (AFU_ORTHOLOGUE AFUA_6G11890)-RELATED"/>
    <property type="match status" value="1"/>
</dbReference>
<dbReference type="PANTHER" id="PTHR11566">
    <property type="entry name" value="DYNAMIN"/>
    <property type="match status" value="1"/>
</dbReference>
<dbReference type="PROSITE" id="PS51718">
    <property type="entry name" value="G_DYNAMIN_2"/>
    <property type="match status" value="1"/>
</dbReference>
<dbReference type="GO" id="GO:0048312">
    <property type="term" value="P:intracellular distribution of mitochondria"/>
    <property type="evidence" value="ECO:0007669"/>
    <property type="project" value="TreeGrafter"/>
</dbReference>
<protein>
    <recommendedName>
        <fullName evidence="10">Interferon-induced GTP-binding protein Mx</fullName>
    </recommendedName>
</protein>
<dbReference type="GO" id="GO:0005525">
    <property type="term" value="F:GTP binding"/>
    <property type="evidence" value="ECO:0007669"/>
    <property type="project" value="InterPro"/>
</dbReference>
<reference evidence="8" key="4">
    <citation type="journal article" date="2015" name="G3 (Bethesda)">
        <title>Genome sequences of three phytopathogenic species of the Magnaporthaceae family of fungi.</title>
        <authorList>
            <person name="Okagaki L.H."/>
            <person name="Nunes C.C."/>
            <person name="Sailsbery J."/>
            <person name="Clay B."/>
            <person name="Brown D."/>
            <person name="John T."/>
            <person name="Oh Y."/>
            <person name="Young N."/>
            <person name="Fitzgerald M."/>
            <person name="Haas B.J."/>
            <person name="Zeng Q."/>
            <person name="Young S."/>
            <person name="Adiconis X."/>
            <person name="Fan L."/>
            <person name="Levin J.Z."/>
            <person name="Mitchell T.K."/>
            <person name="Okubara P.A."/>
            <person name="Farman M.L."/>
            <person name="Kohn L.M."/>
            <person name="Birren B."/>
            <person name="Ma L.-J."/>
            <person name="Dean R.A."/>
        </authorList>
    </citation>
    <scope>NUCLEOTIDE SEQUENCE</scope>
    <source>
        <strain evidence="8">ATCC 64411 / 73-15</strain>
    </source>
</reference>
<sequence length="843" mass="93932">MTAGGTGTFTTDLRSKEHRALFDIIDRLRSQGIGEVIDLPEIIVCGDQSAGKSSVLEAISGHPFPTKDGVCTRFVTELVLRREPKHKFKVSITPGPERAPKDAERLRAFSNTIRDTQRLDEVVDAAKQAMGLSDSKRFSNDVLRVEICGPDQAHLTMVDLPGIFRAGSSEQSVEDVKTVSSMVHKAMKRPRSIILAVVSANNEFNNQEITELARKLDPSRTRTLGLITKPDKLDEGTHSEEFYIKLARNEEVHLELGWHVLRNRGSNETSDNSAESRDNIEKLFFSKGAWLSVDPSLLGVAALRRRLSEVLGGSILTNLPALREDVLSNIHKCEDTLAKLGDPRSSPGEQRRYLLAVSRRFSALMTAAIEGNYSDSFFGDAKTDEGYAKRIRATIQNTLRDFGDKMHRQGKLQTLLDDDKVVADGDTGTPEKVRRSEYLKQVTTLMDRSKGRELPGTFNPLIVADLFKKQCLPWGELVAETTSSIVDAVTWMALTVLHHVALAKTVGGISAIVEQGIEERQRQLNAKVKEILAPHYEGHPITYNHYLTDMVRKAQKERREKHRMEALKEVIESSISGAKNRRALHSAMEHSDVPLSPSNSYVDIGEVIKLLSELESKETDLEEEASGLATDYAEAYYKVALKRFIDEIANLAVERQLIRHLPNLFTPEMILELTDEQISALASEDDQAIAERDRCQKLLTALQKSLDDLRRLQSARVDSRRPQLNRPPIPVAVGSTSTPVASGRSATPEPSSSPPPNDRAETPKSESPTPMECRRPIDSPISDTATEEATESADDNSFKFPPPIAAHFPQYSKKDKKKKVKTSVRLERERAPETVRTLSEYDD</sequence>
<dbReference type="GO" id="GO:0008017">
    <property type="term" value="F:microtubule binding"/>
    <property type="evidence" value="ECO:0007669"/>
    <property type="project" value="TreeGrafter"/>
</dbReference>
<evidence type="ECO:0008006" key="10">
    <source>
        <dbReference type="Google" id="ProtNLM"/>
    </source>
</evidence>
<dbReference type="GO" id="GO:0000266">
    <property type="term" value="P:mitochondrial fission"/>
    <property type="evidence" value="ECO:0007669"/>
    <property type="project" value="TreeGrafter"/>
</dbReference>
<dbReference type="GO" id="GO:0003924">
    <property type="term" value="F:GTPase activity"/>
    <property type="evidence" value="ECO:0007669"/>
    <property type="project" value="InterPro"/>
</dbReference>
<feature type="compositionally biased region" description="Basic and acidic residues" evidence="4">
    <location>
        <begin position="824"/>
        <end position="833"/>
    </location>
</feature>
<dbReference type="Pfam" id="PF02212">
    <property type="entry name" value="GED"/>
    <property type="match status" value="1"/>
</dbReference>
<evidence type="ECO:0000313" key="9">
    <source>
        <dbReference type="Proteomes" id="UP000011715"/>
    </source>
</evidence>
<dbReference type="Gene3D" id="1.20.120.1240">
    <property type="entry name" value="Dynamin, middle domain"/>
    <property type="match status" value="1"/>
</dbReference>
<dbReference type="InterPro" id="IPR045063">
    <property type="entry name" value="Dynamin_N"/>
</dbReference>
<evidence type="ECO:0000259" key="6">
    <source>
        <dbReference type="PROSITE" id="PS51718"/>
    </source>
</evidence>
<keyword evidence="3" id="KW-0175">Coiled coil</keyword>
<dbReference type="SMART" id="SM00053">
    <property type="entry name" value="DYNc"/>
    <property type="match status" value="1"/>
</dbReference>
<keyword evidence="2" id="KW-0342">GTP-binding</keyword>
<evidence type="ECO:0000256" key="4">
    <source>
        <dbReference type="SAM" id="MobiDB-lite"/>
    </source>
</evidence>
<feature type="coiled-coil region" evidence="3">
    <location>
        <begin position="604"/>
        <end position="631"/>
    </location>
</feature>
<dbReference type="PROSITE" id="PS51388">
    <property type="entry name" value="GED"/>
    <property type="match status" value="1"/>
</dbReference>
<reference evidence="8" key="5">
    <citation type="submission" date="2015-06" db="UniProtKB">
        <authorList>
            <consortium name="EnsemblFungi"/>
        </authorList>
    </citation>
    <scope>IDENTIFICATION</scope>
    <source>
        <strain evidence="8">ATCC 64411</strain>
    </source>
</reference>
<dbReference type="EnsemblFungi" id="MAPG_03427T0">
    <property type="protein sequence ID" value="MAPG_03427T0"/>
    <property type="gene ID" value="MAPG_03427"/>
</dbReference>
<feature type="region of interest" description="Disordered" evidence="4">
    <location>
        <begin position="714"/>
        <end position="843"/>
    </location>
</feature>
<dbReference type="Proteomes" id="UP000011715">
    <property type="component" value="Unassembled WGS sequence"/>
</dbReference>
<dbReference type="InterPro" id="IPR030381">
    <property type="entry name" value="G_DYNAMIN_dom"/>
</dbReference>
<dbReference type="AlphaFoldDB" id="A0A0C4DTZ6"/>
<dbReference type="PRINTS" id="PR00195">
    <property type="entry name" value="DYNAMIN"/>
</dbReference>
<dbReference type="STRING" id="644358.A0A0C4DTZ6"/>
<dbReference type="Gene3D" id="3.40.50.300">
    <property type="entry name" value="P-loop containing nucleotide triphosphate hydrolases"/>
    <property type="match status" value="1"/>
</dbReference>
<dbReference type="InterPro" id="IPR027417">
    <property type="entry name" value="P-loop_NTPase"/>
</dbReference>
<dbReference type="InterPro" id="IPR000375">
    <property type="entry name" value="Dynamin_stalk"/>
</dbReference>
<reference evidence="7" key="2">
    <citation type="submission" date="2010-05" db="EMBL/GenBank/DDBJ databases">
        <title>The Genome Sequence of Magnaporthe poae strain ATCC 64411.</title>
        <authorList>
            <consortium name="The Broad Institute Genome Sequencing Platform"/>
            <consortium name="Broad Institute Genome Sequencing Center for Infectious Disease"/>
            <person name="Ma L.-J."/>
            <person name="Dead R."/>
            <person name="Young S."/>
            <person name="Zeng Q."/>
            <person name="Koehrsen M."/>
            <person name="Alvarado L."/>
            <person name="Berlin A."/>
            <person name="Chapman S.B."/>
            <person name="Chen Z."/>
            <person name="Freedman E."/>
            <person name="Gellesch M."/>
            <person name="Goldberg J."/>
            <person name="Griggs A."/>
            <person name="Gujja S."/>
            <person name="Heilman E.R."/>
            <person name="Heiman D."/>
            <person name="Hepburn T."/>
            <person name="Howarth C."/>
            <person name="Jen D."/>
            <person name="Larson L."/>
            <person name="Mehta T."/>
            <person name="Neiman D."/>
            <person name="Pearson M."/>
            <person name="Roberts A."/>
            <person name="Saif S."/>
            <person name="Shea T."/>
            <person name="Shenoy N."/>
            <person name="Sisk P."/>
            <person name="Stolte C."/>
            <person name="Sykes S."/>
            <person name="Walk T."/>
            <person name="White J."/>
            <person name="Yandava C."/>
            <person name="Haas B."/>
            <person name="Nusbaum C."/>
            <person name="Birren B."/>
        </authorList>
    </citation>
    <scope>NUCLEOTIDE SEQUENCE</scope>
    <source>
        <strain evidence="7">ATCC 64411</strain>
    </source>
</reference>
<dbReference type="GO" id="GO:0006897">
    <property type="term" value="P:endocytosis"/>
    <property type="evidence" value="ECO:0007669"/>
    <property type="project" value="TreeGrafter"/>
</dbReference>
<proteinExistence type="predicted"/>
<gene>
    <name evidence="7" type="ORF">MAPG_03427</name>
</gene>
<keyword evidence="1" id="KW-0547">Nucleotide-binding</keyword>
<dbReference type="GO" id="GO:0005739">
    <property type="term" value="C:mitochondrion"/>
    <property type="evidence" value="ECO:0007669"/>
    <property type="project" value="TreeGrafter"/>
</dbReference>
<evidence type="ECO:0000313" key="8">
    <source>
        <dbReference type="EnsemblFungi" id="MAPG_03427T0"/>
    </source>
</evidence>
<dbReference type="Pfam" id="PF00350">
    <property type="entry name" value="Dynamin_N"/>
    <property type="match status" value="1"/>
</dbReference>
<evidence type="ECO:0000256" key="2">
    <source>
        <dbReference type="ARBA" id="ARBA00023134"/>
    </source>
</evidence>